<comment type="function">
    <text evidence="10">Probably part of an ABC transporter complex. Responsible for energy coupling to the transport system.</text>
</comment>
<dbReference type="Proteomes" id="UP000439550">
    <property type="component" value="Unassembled WGS sequence"/>
</dbReference>
<comment type="subcellular location">
    <subcellularLocation>
        <location evidence="1">Cell membrane</location>
        <topology evidence="1">Peripheral membrane protein</topology>
    </subcellularLocation>
</comment>
<dbReference type="OrthoDB" id="501320at2"/>
<gene>
    <name evidence="13" type="ORF">GHI93_04745</name>
</gene>
<dbReference type="GO" id="GO:0016887">
    <property type="term" value="F:ATP hydrolysis activity"/>
    <property type="evidence" value="ECO:0007669"/>
    <property type="project" value="InterPro"/>
</dbReference>
<name>A0A7X2D0B3_9LACT</name>
<evidence type="ECO:0000313" key="14">
    <source>
        <dbReference type="Proteomes" id="UP000439550"/>
    </source>
</evidence>
<dbReference type="InterPro" id="IPR050095">
    <property type="entry name" value="ECF_ABC_transporter_ATP-bd"/>
</dbReference>
<dbReference type="PANTHER" id="PTHR43553">
    <property type="entry name" value="HEAVY METAL TRANSPORTER"/>
    <property type="match status" value="1"/>
</dbReference>
<evidence type="ECO:0000256" key="9">
    <source>
        <dbReference type="ARBA" id="ARBA00023136"/>
    </source>
</evidence>
<reference evidence="13 14" key="1">
    <citation type="submission" date="2019-10" db="EMBL/GenBank/DDBJ databases">
        <authorList>
            <person name="Dong K."/>
        </authorList>
    </citation>
    <scope>NUCLEOTIDE SEQUENCE [LARGE SCALE GENOMIC DNA]</scope>
    <source>
        <strain evidence="13 14">DSM 28960</strain>
    </source>
</reference>
<evidence type="ECO:0000256" key="2">
    <source>
        <dbReference type="ARBA" id="ARBA00005417"/>
    </source>
</evidence>
<dbReference type="InterPro" id="IPR027417">
    <property type="entry name" value="P-loop_NTPase"/>
</dbReference>
<evidence type="ECO:0000256" key="10">
    <source>
        <dbReference type="ARBA" id="ARBA00025157"/>
    </source>
</evidence>
<keyword evidence="14" id="KW-1185">Reference proteome</keyword>
<accession>A0A7X2D0B3</accession>
<dbReference type="PANTHER" id="PTHR43553:SF26">
    <property type="entry name" value="ABC TRANSPORTER ATP-BINDING PROTEIN BC_2655-RELATED"/>
    <property type="match status" value="1"/>
</dbReference>
<sequence length="579" mass="64270">MPKVAIEFKDFSFQYLAQAEPTLKHINLTIYEGEKVLIIGPSGSGKSTLTSCINGLIPHSYKGHVRGQLLIKGKDVFQSEQALFERSKTIGSVLQDTDGQFIGLTVAEDIAFSLENDQISPSEMKARVLESSRLVKMADFLAQEPHALSGGQKQSVSLAGVLIDAVEILLFDEPLANLDPAAGQEAIALIDQLSREKNTTTVIVEHRLEDVLFRHVDRIILIADGTVAANLSADDLLSSPLLVTHGIRQPLYLAALSYAGIPITPSMHPEQLETLVITDETKNAVQHWFSTRNTPLDQEKKSDFLNIEHVSFSYQPDKPVLCDLNFSIQKGEFLAIVGQNGAGKSTLSKLICGFEKGATGKITLENQDLSVLTIAERAQKIGYVLQNPNQMISKAMIFDEVAMGLRARHLSEDQVKERVNQTLKICGLYPFRNWPIAALSFGQKKRVTIASILVLEPEILILDEPTAGQDYKHYTEIMTFLESLNHRGITIIIITHDMHLMLEYAKRVLVFGNQKCLADLTPEDLFSHPTLLKTANLKTTSLYELAKRCEIEDASGFIRHFIDCERAISEKAEKEVEHG</sequence>
<dbReference type="FunFam" id="3.40.50.300:FF:001422">
    <property type="entry name" value="Cobalt ABC transporter ATP-binding protein"/>
    <property type="match status" value="1"/>
</dbReference>
<keyword evidence="4" id="KW-1003">Cell membrane</keyword>
<evidence type="ECO:0000256" key="8">
    <source>
        <dbReference type="ARBA" id="ARBA00022967"/>
    </source>
</evidence>
<dbReference type="RefSeq" id="WP_153495921.1">
    <property type="nucleotide sequence ID" value="NZ_CAXYUY010000002.1"/>
</dbReference>
<feature type="domain" description="ABC transporter" evidence="12">
    <location>
        <begin position="305"/>
        <end position="538"/>
    </location>
</feature>
<evidence type="ECO:0000256" key="5">
    <source>
        <dbReference type="ARBA" id="ARBA00022737"/>
    </source>
</evidence>
<dbReference type="FunFam" id="3.40.50.300:FF:000224">
    <property type="entry name" value="Energy-coupling factor transporter ATP-binding protein EcfA"/>
    <property type="match status" value="1"/>
</dbReference>
<comment type="caution">
    <text evidence="13">The sequence shown here is derived from an EMBL/GenBank/DDBJ whole genome shotgun (WGS) entry which is preliminary data.</text>
</comment>
<evidence type="ECO:0000256" key="4">
    <source>
        <dbReference type="ARBA" id="ARBA00022475"/>
    </source>
</evidence>
<proteinExistence type="inferred from homology"/>
<keyword evidence="5" id="KW-0677">Repeat</keyword>
<dbReference type="PROSITE" id="PS00211">
    <property type="entry name" value="ABC_TRANSPORTER_1"/>
    <property type="match status" value="1"/>
</dbReference>
<dbReference type="SMART" id="SM00382">
    <property type="entry name" value="AAA"/>
    <property type="match status" value="2"/>
</dbReference>
<keyword evidence="9" id="KW-0472">Membrane</keyword>
<dbReference type="PROSITE" id="PS50893">
    <property type="entry name" value="ABC_TRANSPORTER_2"/>
    <property type="match status" value="2"/>
</dbReference>
<evidence type="ECO:0000256" key="7">
    <source>
        <dbReference type="ARBA" id="ARBA00022840"/>
    </source>
</evidence>
<dbReference type="Gene3D" id="3.40.50.300">
    <property type="entry name" value="P-loop containing nucleotide triphosphate hydrolases"/>
    <property type="match status" value="2"/>
</dbReference>
<dbReference type="InterPro" id="IPR022216">
    <property type="entry name" value="ABC_Co_transporter"/>
</dbReference>
<dbReference type="Pfam" id="PF12558">
    <property type="entry name" value="DUF3744"/>
    <property type="match status" value="1"/>
</dbReference>
<evidence type="ECO:0000256" key="3">
    <source>
        <dbReference type="ARBA" id="ARBA00022448"/>
    </source>
</evidence>
<organism evidence="13 14">
    <name type="scientific">Lactococcus hircilactis</name>
    <dbReference type="NCBI Taxonomy" id="1494462"/>
    <lineage>
        <taxon>Bacteria</taxon>
        <taxon>Bacillati</taxon>
        <taxon>Bacillota</taxon>
        <taxon>Bacilli</taxon>
        <taxon>Lactobacillales</taxon>
        <taxon>Streptococcaceae</taxon>
        <taxon>Lactococcus</taxon>
    </lineage>
</organism>
<evidence type="ECO:0000256" key="11">
    <source>
        <dbReference type="ARBA" id="ARBA00054281"/>
    </source>
</evidence>
<evidence type="ECO:0000256" key="1">
    <source>
        <dbReference type="ARBA" id="ARBA00004202"/>
    </source>
</evidence>
<evidence type="ECO:0000259" key="12">
    <source>
        <dbReference type="PROSITE" id="PS50893"/>
    </source>
</evidence>
<evidence type="ECO:0000256" key="6">
    <source>
        <dbReference type="ARBA" id="ARBA00022741"/>
    </source>
</evidence>
<evidence type="ECO:0000313" key="13">
    <source>
        <dbReference type="EMBL" id="MQW39246.1"/>
    </source>
</evidence>
<dbReference type="Pfam" id="PF00005">
    <property type="entry name" value="ABC_tran"/>
    <property type="match status" value="2"/>
</dbReference>
<dbReference type="NCBIfam" id="NF010167">
    <property type="entry name" value="PRK13648.1"/>
    <property type="match status" value="2"/>
</dbReference>
<dbReference type="CDD" id="cd03225">
    <property type="entry name" value="ABC_cobalt_CbiO_domain1"/>
    <property type="match status" value="2"/>
</dbReference>
<dbReference type="AlphaFoldDB" id="A0A7X2D0B3"/>
<keyword evidence="7 13" id="KW-0067">ATP-binding</keyword>
<keyword evidence="6" id="KW-0547">Nucleotide-binding</keyword>
<dbReference type="EMBL" id="WITJ01000005">
    <property type="protein sequence ID" value="MQW39246.1"/>
    <property type="molecule type" value="Genomic_DNA"/>
</dbReference>
<dbReference type="InterPro" id="IPR003593">
    <property type="entry name" value="AAA+_ATPase"/>
</dbReference>
<dbReference type="GO" id="GO:0005524">
    <property type="term" value="F:ATP binding"/>
    <property type="evidence" value="ECO:0007669"/>
    <property type="project" value="UniProtKB-KW"/>
</dbReference>
<dbReference type="GO" id="GO:0043190">
    <property type="term" value="C:ATP-binding cassette (ABC) transporter complex"/>
    <property type="evidence" value="ECO:0007669"/>
    <property type="project" value="TreeGrafter"/>
</dbReference>
<dbReference type="InterPro" id="IPR003439">
    <property type="entry name" value="ABC_transporter-like_ATP-bd"/>
</dbReference>
<protein>
    <submittedName>
        <fullName evidence="13">ATP-binding cassette domain-containing protein</fullName>
    </submittedName>
</protein>
<feature type="domain" description="ABC transporter" evidence="12">
    <location>
        <begin position="6"/>
        <end position="249"/>
    </location>
</feature>
<dbReference type="InterPro" id="IPR015856">
    <property type="entry name" value="ABC_transpr_CbiO/EcfA_su"/>
</dbReference>
<comment type="similarity">
    <text evidence="2">Belongs to the ABC transporter superfamily.</text>
</comment>
<dbReference type="SUPFAM" id="SSF52540">
    <property type="entry name" value="P-loop containing nucleoside triphosphate hydrolases"/>
    <property type="match status" value="2"/>
</dbReference>
<comment type="function">
    <text evidence="11">ATP-binding (A) component of a common energy-coupling factor (ECF) ABC-transporter complex. Unlike classic ABC transporters this ECF transporter provides the energy necessary to transport a number of different substrates. In this organism these probably include biotin, thiamine precursor, niacin, pantothenic acid, queuosine precursor, riboflavin and thiamine. Uptake of niacin or riboflavin into proteosomes containing EcfA1A2T and Niax or RibU has been demonstrated. Uptake requires hydrolyzable Mg-ATP and is substrate-specific; NiaX-containing proteosomes did not transport riboflavin.</text>
</comment>
<dbReference type="GO" id="GO:0042626">
    <property type="term" value="F:ATPase-coupled transmembrane transporter activity"/>
    <property type="evidence" value="ECO:0007669"/>
    <property type="project" value="UniProtKB-ARBA"/>
</dbReference>
<keyword evidence="8" id="KW-1278">Translocase</keyword>
<keyword evidence="3" id="KW-0813">Transport</keyword>
<dbReference type="InterPro" id="IPR017871">
    <property type="entry name" value="ABC_transporter-like_CS"/>
</dbReference>